<organism evidence="1">
    <name type="scientific">viral metagenome</name>
    <dbReference type="NCBI Taxonomy" id="1070528"/>
    <lineage>
        <taxon>unclassified sequences</taxon>
        <taxon>metagenomes</taxon>
        <taxon>organismal metagenomes</taxon>
    </lineage>
</organism>
<name>A0A6C0BKH3_9ZZZZ</name>
<accession>A0A6C0BKH3</accession>
<protein>
    <submittedName>
        <fullName evidence="1">Uncharacterized protein</fullName>
    </submittedName>
</protein>
<dbReference type="AlphaFoldDB" id="A0A6C0BKH3"/>
<evidence type="ECO:0000313" key="1">
    <source>
        <dbReference type="EMBL" id="QHS92865.1"/>
    </source>
</evidence>
<proteinExistence type="predicted"/>
<reference evidence="1" key="1">
    <citation type="journal article" date="2020" name="Nature">
        <title>Giant virus diversity and host interactions through global metagenomics.</title>
        <authorList>
            <person name="Schulz F."/>
            <person name="Roux S."/>
            <person name="Paez-Espino D."/>
            <person name="Jungbluth S."/>
            <person name="Walsh D.A."/>
            <person name="Denef V.J."/>
            <person name="McMahon K.D."/>
            <person name="Konstantinidis K.T."/>
            <person name="Eloe-Fadrosh E.A."/>
            <person name="Kyrpides N.C."/>
            <person name="Woyke T."/>
        </authorList>
    </citation>
    <scope>NUCLEOTIDE SEQUENCE</scope>
    <source>
        <strain evidence="1">GVMAG-M-3300017651-5</strain>
    </source>
</reference>
<sequence>MDSLEQRRLIREISNAEYKYNTSMQVALNDSLNNLTHEQRIVFLSFLTYLTDWASIPQDEYMNGSDNIINVPIGLSGFDDLGVTPLARLRLSELSEILDFHIILCTNGKRQLALRVNDHSNIVRTSLLHLYELYKVGSYLTTYINIQSGRVCNDDNIVSLGCKTEQDLEGINRLPIHVLRDMHEQVILRSNLMRSLEGDGDVDRFCLRSNIL</sequence>
<dbReference type="EMBL" id="MN739193">
    <property type="protein sequence ID" value="QHS92865.1"/>
    <property type="molecule type" value="Genomic_DNA"/>
</dbReference>